<evidence type="ECO:0000313" key="2">
    <source>
        <dbReference type="EMBL" id="EEX68911.1"/>
    </source>
</evidence>
<feature type="transmembrane region" description="Helical" evidence="1">
    <location>
        <begin position="6"/>
        <end position="23"/>
    </location>
</feature>
<proteinExistence type="predicted"/>
<dbReference type="STRING" id="500635.MITSMUL_04440"/>
<keyword evidence="1" id="KW-0472">Membrane</keyword>
<organism evidence="2 3">
    <name type="scientific">Mitsuokella multacida DSM 20544</name>
    <dbReference type="NCBI Taxonomy" id="500635"/>
    <lineage>
        <taxon>Bacteria</taxon>
        <taxon>Bacillati</taxon>
        <taxon>Bacillota</taxon>
        <taxon>Negativicutes</taxon>
        <taxon>Selenomonadales</taxon>
        <taxon>Selenomonadaceae</taxon>
        <taxon>Mitsuokella</taxon>
    </lineage>
</organism>
<comment type="caution">
    <text evidence="2">The sequence shown here is derived from an EMBL/GenBank/DDBJ whole genome shotgun (WGS) entry which is preliminary data.</text>
</comment>
<gene>
    <name evidence="2" type="ORF">MITSMUL_04440</name>
</gene>
<keyword evidence="1" id="KW-0812">Transmembrane</keyword>
<reference evidence="2" key="1">
    <citation type="submission" date="2009-09" db="EMBL/GenBank/DDBJ databases">
        <authorList>
            <person name="Weinstock G."/>
            <person name="Sodergren E."/>
            <person name="Clifton S."/>
            <person name="Fulton L."/>
            <person name="Fulton B."/>
            <person name="Courtney L."/>
            <person name="Fronick C."/>
            <person name="Harrison M."/>
            <person name="Strong C."/>
            <person name="Farmer C."/>
            <person name="Delahaunty K."/>
            <person name="Markovic C."/>
            <person name="Hall O."/>
            <person name="Minx P."/>
            <person name="Tomlinson C."/>
            <person name="Mitreva M."/>
            <person name="Nelson J."/>
            <person name="Hou S."/>
            <person name="Wollam A."/>
            <person name="Pepin K.H."/>
            <person name="Johnson M."/>
            <person name="Bhonagiri V."/>
            <person name="Nash W.E."/>
            <person name="Warren W."/>
            <person name="Chinwalla A."/>
            <person name="Mardis E.R."/>
            <person name="Wilson R.K."/>
        </authorList>
    </citation>
    <scope>NUCLEOTIDE SEQUENCE [LARGE SCALE GENOMIC DNA]</scope>
    <source>
        <strain evidence="2">DSM 20544</strain>
    </source>
</reference>
<evidence type="ECO:0000313" key="3">
    <source>
        <dbReference type="Proteomes" id="UP000003671"/>
    </source>
</evidence>
<sequence length="56" mass="6626">MPTDIQEITNLWVCLFILIISELPDRNKRNQKKTYYIQGTDVSLLATFTHIYHIES</sequence>
<dbReference type="AlphaFoldDB" id="C9KMK4"/>
<protein>
    <submittedName>
        <fullName evidence="2">Uncharacterized protein</fullName>
    </submittedName>
</protein>
<accession>C9KMK4</accession>
<keyword evidence="3" id="KW-1185">Reference proteome</keyword>
<keyword evidence="1" id="KW-1133">Transmembrane helix</keyword>
<dbReference type="Proteomes" id="UP000003671">
    <property type="component" value="Unassembled WGS sequence"/>
</dbReference>
<evidence type="ECO:0000256" key="1">
    <source>
        <dbReference type="SAM" id="Phobius"/>
    </source>
</evidence>
<dbReference type="EMBL" id="ABWK02000014">
    <property type="protein sequence ID" value="EEX68911.1"/>
    <property type="molecule type" value="Genomic_DNA"/>
</dbReference>
<dbReference type="HOGENOM" id="CLU_3009314_0_0_9"/>
<name>C9KMK4_9FIRM</name>